<accession>A0ABU0M146</accession>
<reference evidence="1 2" key="1">
    <citation type="submission" date="2023-07" db="EMBL/GenBank/DDBJ databases">
        <title>Genomic Encyclopedia of Type Strains, Phase IV (KMG-IV): sequencing the most valuable type-strain genomes for metagenomic binning, comparative biology and taxonomic classification.</title>
        <authorList>
            <person name="Goeker M."/>
        </authorList>
    </citation>
    <scope>NUCLEOTIDE SEQUENCE [LARGE SCALE GENOMIC DNA]</scope>
    <source>
        <strain evidence="1 2">B1-1</strain>
    </source>
</reference>
<protein>
    <recommendedName>
        <fullName evidence="3">J domain-containing protein</fullName>
    </recommendedName>
</protein>
<evidence type="ECO:0000313" key="2">
    <source>
        <dbReference type="Proteomes" id="UP001223743"/>
    </source>
</evidence>
<dbReference type="InterPro" id="IPR036869">
    <property type="entry name" value="J_dom_sf"/>
</dbReference>
<organism evidence="1 2">
    <name type="scientific">Kaistia geumhonensis</name>
    <dbReference type="NCBI Taxonomy" id="410839"/>
    <lineage>
        <taxon>Bacteria</taxon>
        <taxon>Pseudomonadati</taxon>
        <taxon>Pseudomonadota</taxon>
        <taxon>Alphaproteobacteria</taxon>
        <taxon>Hyphomicrobiales</taxon>
        <taxon>Kaistiaceae</taxon>
        <taxon>Kaistia</taxon>
    </lineage>
</organism>
<dbReference type="EMBL" id="JAUSWJ010000001">
    <property type="protein sequence ID" value="MDQ0514676.1"/>
    <property type="molecule type" value="Genomic_DNA"/>
</dbReference>
<evidence type="ECO:0000313" key="1">
    <source>
        <dbReference type="EMBL" id="MDQ0514676.1"/>
    </source>
</evidence>
<proteinExistence type="predicted"/>
<dbReference type="SUPFAM" id="SSF46565">
    <property type="entry name" value="Chaperone J-domain"/>
    <property type="match status" value="1"/>
</dbReference>
<sequence length="156" mass="17175">MRLYRSPGIARNIRRLELPAGVLTVIRVAAGCGTTLKMAAARTGLDHAALQQIASLYLLVALFGDEGDAHRTLGLGAGADAARVHDHRNWLLKWLHPDRNQSQSLSGLSVRVIDASARLVEAHPVAPTGEPGIDERSADRRRHDYRHVWLRRKVEG</sequence>
<dbReference type="Proteomes" id="UP001223743">
    <property type="component" value="Unassembled WGS sequence"/>
</dbReference>
<keyword evidence="2" id="KW-1185">Reference proteome</keyword>
<evidence type="ECO:0008006" key="3">
    <source>
        <dbReference type="Google" id="ProtNLM"/>
    </source>
</evidence>
<name>A0ABU0M146_9HYPH</name>
<comment type="caution">
    <text evidence="1">The sequence shown here is derived from an EMBL/GenBank/DDBJ whole genome shotgun (WGS) entry which is preliminary data.</text>
</comment>
<dbReference type="RefSeq" id="WP_266281943.1">
    <property type="nucleotide sequence ID" value="NZ_JAPKNF010000001.1"/>
</dbReference>
<gene>
    <name evidence="1" type="ORF">QO015_000289</name>
</gene>